<comment type="caution">
    <text evidence="1">The sequence shown here is derived from an EMBL/GenBank/DDBJ whole genome shotgun (WGS) entry which is preliminary data.</text>
</comment>
<name>A0ABM8XCN4_9BURK</name>
<proteinExistence type="predicted"/>
<sequence length="123" mass="13850">MSTTTPTLTLVDTIDAIKRRATHRDVWTFIRATADQANACAQIIREFADLERELGPSIPPDMIEAMANLNASVHALTRIREAYGAHRDLDDLRGEAIRAQITARDQFAVVRSWYPIELMNDQA</sequence>
<gene>
    <name evidence="1" type="ORF">LMG32289_03875</name>
</gene>
<keyword evidence="2" id="KW-1185">Reference proteome</keyword>
<organism evidence="1 2">
    <name type="scientific">Cupriavidus pampae</name>
    <dbReference type="NCBI Taxonomy" id="659251"/>
    <lineage>
        <taxon>Bacteria</taxon>
        <taxon>Pseudomonadati</taxon>
        <taxon>Pseudomonadota</taxon>
        <taxon>Betaproteobacteria</taxon>
        <taxon>Burkholderiales</taxon>
        <taxon>Burkholderiaceae</taxon>
        <taxon>Cupriavidus</taxon>
    </lineage>
</organism>
<evidence type="ECO:0000313" key="1">
    <source>
        <dbReference type="EMBL" id="CAG9177688.1"/>
    </source>
</evidence>
<evidence type="ECO:0000313" key="2">
    <source>
        <dbReference type="Proteomes" id="UP000706525"/>
    </source>
</evidence>
<dbReference type="EMBL" id="CAJZAG010000007">
    <property type="protein sequence ID" value="CAG9177688.1"/>
    <property type="molecule type" value="Genomic_DNA"/>
</dbReference>
<dbReference type="RefSeq" id="WP_223991176.1">
    <property type="nucleotide sequence ID" value="NZ_CAJZAG010000007.1"/>
</dbReference>
<protein>
    <submittedName>
        <fullName evidence="1">Uncharacterized protein</fullName>
    </submittedName>
</protein>
<dbReference type="Proteomes" id="UP000706525">
    <property type="component" value="Unassembled WGS sequence"/>
</dbReference>
<accession>A0ABM8XCN4</accession>
<reference evidence="1 2" key="1">
    <citation type="submission" date="2021-08" db="EMBL/GenBank/DDBJ databases">
        <authorList>
            <person name="Peeters C."/>
        </authorList>
    </citation>
    <scope>NUCLEOTIDE SEQUENCE [LARGE SCALE GENOMIC DNA]</scope>
    <source>
        <strain evidence="1 2">LMG 32289</strain>
    </source>
</reference>